<dbReference type="PANTHER" id="PTHR23003:SF3">
    <property type="entry name" value="FI21236P1-RELATED"/>
    <property type="match status" value="1"/>
</dbReference>
<dbReference type="GO" id="GO:0005737">
    <property type="term" value="C:cytoplasm"/>
    <property type="evidence" value="ECO:0007669"/>
    <property type="project" value="TreeGrafter"/>
</dbReference>
<dbReference type="Gene3D" id="3.30.70.330">
    <property type="match status" value="3"/>
</dbReference>
<name>A0AA48L1Z3_9TREE</name>
<dbReference type="InterPro" id="IPR050374">
    <property type="entry name" value="RRT5_SRSF_SR"/>
</dbReference>
<dbReference type="EMBL" id="AP028214">
    <property type="protein sequence ID" value="BEI90470.1"/>
    <property type="molecule type" value="Genomic_DNA"/>
</dbReference>
<dbReference type="SMART" id="SM00360">
    <property type="entry name" value="RRM"/>
    <property type="match status" value="3"/>
</dbReference>
<evidence type="ECO:0000259" key="4">
    <source>
        <dbReference type="PROSITE" id="PS50102"/>
    </source>
</evidence>
<keyword evidence="6" id="KW-1185">Reference proteome</keyword>
<dbReference type="FunFam" id="3.30.70.330:FF:000145">
    <property type="entry name" value="Putative RNP domain-containing protein"/>
    <property type="match status" value="1"/>
</dbReference>
<feature type="domain" description="RRM" evidence="4">
    <location>
        <begin position="477"/>
        <end position="553"/>
    </location>
</feature>
<dbReference type="Pfam" id="PF00076">
    <property type="entry name" value="RRM_1"/>
    <property type="match status" value="3"/>
</dbReference>
<gene>
    <name evidence="5" type="primary">GBP2</name>
    <name evidence="5" type="ORF">CcaverHIS019_0305400</name>
</gene>
<evidence type="ECO:0000313" key="5">
    <source>
        <dbReference type="EMBL" id="BEI90470.1"/>
    </source>
</evidence>
<dbReference type="KEGG" id="ccac:CcaHIS019_0305400"/>
<dbReference type="RefSeq" id="XP_060455735.1">
    <property type="nucleotide sequence ID" value="XM_060598997.1"/>
</dbReference>
<feature type="region of interest" description="Disordered" evidence="3">
    <location>
        <begin position="1"/>
        <end position="185"/>
    </location>
</feature>
<dbReference type="SUPFAM" id="SSF54928">
    <property type="entry name" value="RNA-binding domain, RBD"/>
    <property type="match status" value="2"/>
</dbReference>
<dbReference type="GeneID" id="85494340"/>
<dbReference type="InterPro" id="IPR012677">
    <property type="entry name" value="Nucleotide-bd_a/b_plait_sf"/>
</dbReference>
<evidence type="ECO:0000256" key="3">
    <source>
        <dbReference type="SAM" id="MobiDB-lite"/>
    </source>
</evidence>
<dbReference type="InterPro" id="IPR000504">
    <property type="entry name" value="RRM_dom"/>
</dbReference>
<evidence type="ECO:0000313" key="6">
    <source>
        <dbReference type="Proteomes" id="UP001233271"/>
    </source>
</evidence>
<reference evidence="5" key="1">
    <citation type="journal article" date="2023" name="BMC Genomics">
        <title>Chromosome-level genome assemblies of Cutaneotrichosporon spp. (Trichosporonales, Basidiomycota) reveal imbalanced evolution between nucleotide sequences and chromosome synteny.</title>
        <authorList>
            <person name="Kobayashi Y."/>
            <person name="Kayamori A."/>
            <person name="Aoki K."/>
            <person name="Shiwa Y."/>
            <person name="Matsutani M."/>
            <person name="Fujita N."/>
            <person name="Sugita T."/>
            <person name="Iwasaki W."/>
            <person name="Tanaka N."/>
            <person name="Takashima M."/>
        </authorList>
    </citation>
    <scope>NUCLEOTIDE SEQUENCE</scope>
    <source>
        <strain evidence="5">HIS019</strain>
    </source>
</reference>
<dbReference type="GO" id="GO:1990904">
    <property type="term" value="C:ribonucleoprotein complex"/>
    <property type="evidence" value="ECO:0007669"/>
    <property type="project" value="TreeGrafter"/>
</dbReference>
<feature type="compositionally biased region" description="Basic and acidic residues" evidence="3">
    <location>
        <begin position="1"/>
        <end position="67"/>
    </location>
</feature>
<feature type="domain" description="RRM" evidence="4">
    <location>
        <begin position="301"/>
        <end position="378"/>
    </location>
</feature>
<dbReference type="Proteomes" id="UP001233271">
    <property type="component" value="Chromosome 3"/>
</dbReference>
<dbReference type="AlphaFoldDB" id="A0AA48L1Z3"/>
<feature type="compositionally biased region" description="Basic residues" evidence="3">
    <location>
        <begin position="68"/>
        <end position="88"/>
    </location>
</feature>
<keyword evidence="1 2" id="KW-0694">RNA-binding</keyword>
<accession>A0AA48L1Z3</accession>
<dbReference type="InterPro" id="IPR035979">
    <property type="entry name" value="RBD_domain_sf"/>
</dbReference>
<feature type="domain" description="RRM" evidence="4">
    <location>
        <begin position="192"/>
        <end position="270"/>
    </location>
</feature>
<dbReference type="PANTHER" id="PTHR23003">
    <property type="entry name" value="RNA RECOGNITION MOTIF RRM DOMAIN CONTAINING PROTEIN"/>
    <property type="match status" value="1"/>
</dbReference>
<dbReference type="GO" id="GO:0005634">
    <property type="term" value="C:nucleus"/>
    <property type="evidence" value="ECO:0007669"/>
    <property type="project" value="TreeGrafter"/>
</dbReference>
<evidence type="ECO:0000256" key="2">
    <source>
        <dbReference type="PROSITE-ProRule" id="PRU00176"/>
    </source>
</evidence>
<organism evidence="5 6">
    <name type="scientific">Cutaneotrichosporon cavernicola</name>
    <dbReference type="NCBI Taxonomy" id="279322"/>
    <lineage>
        <taxon>Eukaryota</taxon>
        <taxon>Fungi</taxon>
        <taxon>Dikarya</taxon>
        <taxon>Basidiomycota</taxon>
        <taxon>Agaricomycotina</taxon>
        <taxon>Tremellomycetes</taxon>
        <taxon>Trichosporonales</taxon>
        <taxon>Trichosporonaceae</taxon>
        <taxon>Cutaneotrichosporon</taxon>
    </lineage>
</organism>
<evidence type="ECO:0000256" key="1">
    <source>
        <dbReference type="ARBA" id="ARBA00022884"/>
    </source>
</evidence>
<dbReference type="GO" id="GO:0003729">
    <property type="term" value="F:mRNA binding"/>
    <property type="evidence" value="ECO:0007669"/>
    <property type="project" value="TreeGrafter"/>
</dbReference>
<feature type="compositionally biased region" description="Basic and acidic residues" evidence="3">
    <location>
        <begin position="89"/>
        <end position="154"/>
    </location>
</feature>
<feature type="region of interest" description="Disordered" evidence="3">
    <location>
        <begin position="439"/>
        <end position="458"/>
    </location>
</feature>
<protein>
    <recommendedName>
        <fullName evidence="4">RRM domain-containing protein</fullName>
    </recommendedName>
</protein>
<sequence length="572" mass="63909">MDLDRDYETRDRRDDRDDERDYRDERDHDDDRDHGRDRDRSRSRERERRDSHRDRDRDDDVERDDRRRERRRSRSRSRSPRRRSRSGSRSHDRERDHDRDRDRKRSRRESHSNRDDDLYRPTESRSRSRERDRDRPRERRRGERGGERNRDRPPRRWGSTSGPQPVLRSEGGPMNAPVGVAEAHTRVSRRENRLYVGNLKYEVTFKDLERFMGQAGGEVVFSEILVTPQGNSKGCGVVEFATRDQARVAIDEIGEKMFMGRPVFLRPDREPNARFGAAPIPGRIGMALGEAASFGGQPTNRNVFVNNIPFGASWQDLKDLMRQAGEVIRADVAMTPDGRPKGNGTVVFVDAQGAANAIRQLHGFDWNGSVIEVREDRFAAMPGRAPIRGGPPIRGGMRGMPRGGFGRGGFGGGFGGGAGFGGGGFGQGFSGGFQQGPPAQGFGGAVPPPAAPATNGSYPTQVQREVMEQPAVAEPSPQIWVGNLIRETAHLDLVELFATVAPVVLAEILLEGGESRGEGIVQFQSAADAAESITRFNGYAYGGVNLDVQYNPRWHEFGPDAARGDEARGAEE</sequence>
<dbReference type="PROSITE" id="PS50102">
    <property type="entry name" value="RRM"/>
    <property type="match status" value="3"/>
</dbReference>
<proteinExistence type="predicted"/>